<evidence type="ECO:0000256" key="1">
    <source>
        <dbReference type="SAM" id="Phobius"/>
    </source>
</evidence>
<comment type="caution">
    <text evidence="2">The sequence shown here is derived from an EMBL/GenBank/DDBJ whole genome shotgun (WGS) entry which is preliminary data.</text>
</comment>
<dbReference type="Proteomes" id="UP001595660">
    <property type="component" value="Unassembled WGS sequence"/>
</dbReference>
<dbReference type="EMBL" id="JBHRWN010000002">
    <property type="protein sequence ID" value="MFC3476423.1"/>
    <property type="molecule type" value="Genomic_DNA"/>
</dbReference>
<accession>A0ABD5NAX1</accession>
<sequence length="42" mass="4606">MDDSLAMRLKLLATTVLVGVALVAGLFVERRTRPDLADEYAD</sequence>
<feature type="transmembrane region" description="Helical" evidence="1">
    <location>
        <begin position="6"/>
        <end position="28"/>
    </location>
</feature>
<dbReference type="AlphaFoldDB" id="A0ABD5NAX1"/>
<dbReference type="RefSeq" id="WP_390226263.1">
    <property type="nucleotide sequence ID" value="NZ_JBHRWN010000002.1"/>
</dbReference>
<gene>
    <name evidence="2" type="ORF">ACFOKC_01655</name>
</gene>
<reference evidence="2 3" key="1">
    <citation type="journal article" date="2019" name="Int. J. Syst. Evol. Microbiol.">
        <title>The Global Catalogue of Microorganisms (GCM) 10K type strain sequencing project: providing services to taxonomists for standard genome sequencing and annotation.</title>
        <authorList>
            <consortium name="The Broad Institute Genomics Platform"/>
            <consortium name="The Broad Institute Genome Sequencing Center for Infectious Disease"/>
            <person name="Wu L."/>
            <person name="Ma J."/>
        </authorList>
    </citation>
    <scope>NUCLEOTIDE SEQUENCE [LARGE SCALE GENOMIC DNA]</scope>
    <source>
        <strain evidence="2 3">CGMCC 1.12562</strain>
    </source>
</reference>
<evidence type="ECO:0000313" key="2">
    <source>
        <dbReference type="EMBL" id="MFC3476423.1"/>
    </source>
</evidence>
<keyword evidence="1" id="KW-1133">Transmembrane helix</keyword>
<evidence type="ECO:0000313" key="3">
    <source>
        <dbReference type="Proteomes" id="UP001595660"/>
    </source>
</evidence>
<name>A0ABD5NAX1_9EURY</name>
<protein>
    <submittedName>
        <fullName evidence="2">Uncharacterized protein</fullName>
    </submittedName>
</protein>
<keyword evidence="1" id="KW-0472">Membrane</keyword>
<organism evidence="2 3">
    <name type="scientific">Halobacterium litoreum</name>
    <dbReference type="NCBI Taxonomy" id="2039234"/>
    <lineage>
        <taxon>Archaea</taxon>
        <taxon>Methanobacteriati</taxon>
        <taxon>Methanobacteriota</taxon>
        <taxon>Stenosarchaea group</taxon>
        <taxon>Halobacteria</taxon>
        <taxon>Halobacteriales</taxon>
        <taxon>Halobacteriaceae</taxon>
        <taxon>Halobacterium</taxon>
    </lineage>
</organism>
<keyword evidence="1" id="KW-0812">Transmembrane</keyword>
<keyword evidence="3" id="KW-1185">Reference proteome</keyword>
<proteinExistence type="predicted"/>